<accession>A0ABT6N2C7</accession>
<gene>
    <name evidence="1" type="ORF">QGN17_09395</name>
</gene>
<organism evidence="1 2">
    <name type="scientific">Sphingomonas oryzagri</name>
    <dbReference type="NCBI Taxonomy" id="3042314"/>
    <lineage>
        <taxon>Bacteria</taxon>
        <taxon>Pseudomonadati</taxon>
        <taxon>Pseudomonadota</taxon>
        <taxon>Alphaproteobacteria</taxon>
        <taxon>Sphingomonadales</taxon>
        <taxon>Sphingomonadaceae</taxon>
        <taxon>Sphingomonas</taxon>
    </lineage>
</organism>
<dbReference type="EMBL" id="JARYGZ010000001">
    <property type="protein sequence ID" value="MDH7638943.1"/>
    <property type="molecule type" value="Genomic_DNA"/>
</dbReference>
<evidence type="ECO:0000313" key="2">
    <source>
        <dbReference type="Proteomes" id="UP001160625"/>
    </source>
</evidence>
<evidence type="ECO:0000313" key="1">
    <source>
        <dbReference type="EMBL" id="MDH7638943.1"/>
    </source>
</evidence>
<reference evidence="1" key="1">
    <citation type="submission" date="2023-04" db="EMBL/GenBank/DDBJ databases">
        <title>Sphingomonas sp. MAHUQ-71 isolated from rice field.</title>
        <authorList>
            <person name="Huq M.A."/>
        </authorList>
    </citation>
    <scope>NUCLEOTIDE SEQUENCE</scope>
    <source>
        <strain evidence="1">MAHUQ-71</strain>
    </source>
</reference>
<dbReference type="Proteomes" id="UP001160625">
    <property type="component" value="Unassembled WGS sequence"/>
</dbReference>
<name>A0ABT6N2C7_9SPHN</name>
<proteinExistence type="predicted"/>
<dbReference type="RefSeq" id="WP_281044215.1">
    <property type="nucleotide sequence ID" value="NZ_JARYGZ010000001.1"/>
</dbReference>
<protein>
    <submittedName>
        <fullName evidence="1">Uncharacterized protein</fullName>
    </submittedName>
</protein>
<sequence>MDIGTATTKAIARMTDSSKLSEKSEVAKPASMIPQTMAECIALQRWVALGRDVAPPTVTKDELARHLKFLAAALPSKAIDGDAGRDRVAVYFRMLGEYTNDAIAYMSERACREHDWFPTPAQCLAILKTYRAPLPDKEVARTNCQAFLQAEMERFHAALRDGTVPQALIDEKPDQWKRIAEEKGWLRLIDGKYVQRLKQIDQAA</sequence>
<keyword evidence="2" id="KW-1185">Reference proteome</keyword>
<comment type="caution">
    <text evidence="1">The sequence shown here is derived from an EMBL/GenBank/DDBJ whole genome shotgun (WGS) entry which is preliminary data.</text>
</comment>